<dbReference type="Proteomes" id="UP000243459">
    <property type="component" value="Chromosome 5"/>
</dbReference>
<reference evidence="2" key="1">
    <citation type="journal article" date="2017" name="Nat. Commun.">
        <title>The asparagus genome sheds light on the origin and evolution of a young Y chromosome.</title>
        <authorList>
            <person name="Harkess A."/>
            <person name="Zhou J."/>
            <person name="Xu C."/>
            <person name="Bowers J.E."/>
            <person name="Van der Hulst R."/>
            <person name="Ayyampalayam S."/>
            <person name="Mercati F."/>
            <person name="Riccardi P."/>
            <person name="McKain M.R."/>
            <person name="Kakrana A."/>
            <person name="Tang H."/>
            <person name="Ray J."/>
            <person name="Groenendijk J."/>
            <person name="Arikit S."/>
            <person name="Mathioni S.M."/>
            <person name="Nakano M."/>
            <person name="Shan H."/>
            <person name="Telgmann-Rauber A."/>
            <person name="Kanno A."/>
            <person name="Yue Z."/>
            <person name="Chen H."/>
            <person name="Li W."/>
            <person name="Chen Y."/>
            <person name="Xu X."/>
            <person name="Zhang Y."/>
            <person name="Luo S."/>
            <person name="Chen H."/>
            <person name="Gao J."/>
            <person name="Mao Z."/>
            <person name="Pires J.C."/>
            <person name="Luo M."/>
            <person name="Kudrna D."/>
            <person name="Wing R.A."/>
            <person name="Meyers B.C."/>
            <person name="Yi K."/>
            <person name="Kong H."/>
            <person name="Lavrijsen P."/>
            <person name="Sunseri F."/>
            <person name="Falavigna A."/>
            <person name="Ye Y."/>
            <person name="Leebens-Mack J.H."/>
            <person name="Chen G."/>
        </authorList>
    </citation>
    <scope>NUCLEOTIDE SEQUENCE [LARGE SCALE GENOMIC DNA]</scope>
    <source>
        <strain evidence="2">cv. DH0086</strain>
    </source>
</reference>
<evidence type="ECO:0000313" key="2">
    <source>
        <dbReference type="Proteomes" id="UP000243459"/>
    </source>
</evidence>
<protein>
    <submittedName>
        <fullName evidence="1">Uncharacterized protein</fullName>
    </submittedName>
</protein>
<gene>
    <name evidence="1" type="ORF">A4U43_C05F34930</name>
</gene>
<name>A0A5P1EWY5_ASPOF</name>
<keyword evidence="2" id="KW-1185">Reference proteome</keyword>
<dbReference type="EMBL" id="CM007385">
    <property type="protein sequence ID" value="ONK70556.1"/>
    <property type="molecule type" value="Genomic_DNA"/>
</dbReference>
<accession>A0A5P1EWY5</accession>
<evidence type="ECO:0000313" key="1">
    <source>
        <dbReference type="EMBL" id="ONK70556.1"/>
    </source>
</evidence>
<dbReference type="Gramene" id="ONK70556">
    <property type="protein sequence ID" value="ONK70556"/>
    <property type="gene ID" value="A4U43_C05F34930"/>
</dbReference>
<organism evidence="1 2">
    <name type="scientific">Asparagus officinalis</name>
    <name type="common">Garden asparagus</name>
    <dbReference type="NCBI Taxonomy" id="4686"/>
    <lineage>
        <taxon>Eukaryota</taxon>
        <taxon>Viridiplantae</taxon>
        <taxon>Streptophyta</taxon>
        <taxon>Embryophyta</taxon>
        <taxon>Tracheophyta</taxon>
        <taxon>Spermatophyta</taxon>
        <taxon>Magnoliopsida</taxon>
        <taxon>Liliopsida</taxon>
        <taxon>Asparagales</taxon>
        <taxon>Asparagaceae</taxon>
        <taxon>Asparagoideae</taxon>
        <taxon>Asparagus</taxon>
    </lineage>
</organism>
<sequence>MLCYEMSALVLQQLQPIYLLINLKSKILKDDTLIGRTSSVDVSTKKNLQNLVQIDEDLLKKPVSRLILETGQYAAS</sequence>
<proteinExistence type="predicted"/>
<dbReference type="AlphaFoldDB" id="A0A5P1EWY5"/>